<evidence type="ECO:0000259" key="7">
    <source>
        <dbReference type="Pfam" id="PF00248"/>
    </source>
</evidence>
<dbReference type="Gene3D" id="3.20.20.100">
    <property type="entry name" value="NADP-dependent oxidoreductase domain"/>
    <property type="match status" value="1"/>
</dbReference>
<feature type="active site" description="Proton donor" evidence="4">
    <location>
        <position position="54"/>
    </location>
</feature>
<feature type="site" description="Lowers pKa of active site Tyr" evidence="6">
    <location>
        <position position="79"/>
    </location>
</feature>
<dbReference type="PANTHER" id="PTHR43827">
    <property type="entry name" value="2,5-DIKETO-D-GLUCONIC ACID REDUCTASE"/>
    <property type="match status" value="1"/>
</dbReference>
<feature type="binding site" evidence="5">
    <location>
        <position position="112"/>
    </location>
    <ligand>
        <name>substrate</name>
    </ligand>
</feature>
<sequence length="319" mass="36639">MPLRFATGKKTLSNGAKIPLVGLGTANVEDDSFAEAVSEALRFGYRHIDSAYFYRSEYYVGEGLKRSHVPRDQVWLTTKVWMTHYTRDLVRQSIEKSLADLQTDYVDLALLHWPFAVRNTGLDDDGFDIDPKPRESDGYMHKIDVPISETWAALEELVEEGKIRNLGVSNYRKSDLQELFTIARIRPVVNQIEMHPYLTQPALHEYCESQGIAITAYAPFGNLTRKNDPLRTEPLMVEDANIARIAEKHQITPLQVIMSWNYARGVCAVPAATVPKYIKDNYIITDLDKEDIEIINHLDRGKRYHTYEDMFGQSYLDYE</sequence>
<evidence type="ECO:0000256" key="2">
    <source>
        <dbReference type="ARBA" id="ARBA00022857"/>
    </source>
</evidence>
<dbReference type="InterPro" id="IPR020471">
    <property type="entry name" value="AKR"/>
</dbReference>
<dbReference type="PIRSF" id="PIRSF000097">
    <property type="entry name" value="AKR"/>
    <property type="match status" value="1"/>
</dbReference>
<keyword evidence="9" id="KW-1185">Reference proteome</keyword>
<comment type="similarity">
    <text evidence="1">Belongs to the aldo/keto reductase family.</text>
</comment>
<dbReference type="GO" id="GO:0016616">
    <property type="term" value="F:oxidoreductase activity, acting on the CH-OH group of donors, NAD or NADP as acceptor"/>
    <property type="evidence" value="ECO:0007669"/>
    <property type="project" value="UniProtKB-ARBA"/>
</dbReference>
<dbReference type="Proteomes" id="UP000095023">
    <property type="component" value="Unassembled WGS sequence"/>
</dbReference>
<dbReference type="AlphaFoldDB" id="A0A1E4TA02"/>
<dbReference type="PANTHER" id="PTHR43827:SF3">
    <property type="entry name" value="NADP-DEPENDENT OXIDOREDUCTASE DOMAIN-CONTAINING PROTEIN"/>
    <property type="match status" value="1"/>
</dbReference>
<dbReference type="InterPro" id="IPR036812">
    <property type="entry name" value="NAD(P)_OxRdtase_dom_sf"/>
</dbReference>
<dbReference type="PROSITE" id="PS00062">
    <property type="entry name" value="ALDOKETO_REDUCTASE_2"/>
    <property type="match status" value="1"/>
</dbReference>
<evidence type="ECO:0000313" key="9">
    <source>
        <dbReference type="Proteomes" id="UP000095023"/>
    </source>
</evidence>
<dbReference type="PRINTS" id="PR00069">
    <property type="entry name" value="ALDKETRDTASE"/>
</dbReference>
<gene>
    <name evidence="8" type="ORF">CANCADRAFT_3218</name>
</gene>
<evidence type="ECO:0000256" key="6">
    <source>
        <dbReference type="PIRSR" id="PIRSR000097-3"/>
    </source>
</evidence>
<evidence type="ECO:0000256" key="5">
    <source>
        <dbReference type="PIRSR" id="PIRSR000097-2"/>
    </source>
</evidence>
<dbReference type="InterPro" id="IPR023210">
    <property type="entry name" value="NADP_OxRdtase_dom"/>
</dbReference>
<keyword evidence="3" id="KW-0560">Oxidoreductase</keyword>
<dbReference type="EMBL" id="KV453843">
    <property type="protein sequence ID" value="ODV88574.1"/>
    <property type="molecule type" value="Genomic_DNA"/>
</dbReference>
<accession>A0A1E4TA02</accession>
<keyword evidence="2" id="KW-0521">NADP</keyword>
<evidence type="ECO:0000256" key="3">
    <source>
        <dbReference type="ARBA" id="ARBA00023002"/>
    </source>
</evidence>
<protein>
    <recommendedName>
        <fullName evidence="7">NADP-dependent oxidoreductase domain-containing protein</fullName>
    </recommendedName>
</protein>
<dbReference type="InterPro" id="IPR018170">
    <property type="entry name" value="Aldo/ket_reductase_CS"/>
</dbReference>
<dbReference type="OrthoDB" id="416253at2759"/>
<evidence type="ECO:0000313" key="8">
    <source>
        <dbReference type="EMBL" id="ODV88574.1"/>
    </source>
</evidence>
<dbReference type="CDD" id="cd19071">
    <property type="entry name" value="AKR_AKR1-5-like"/>
    <property type="match status" value="1"/>
</dbReference>
<dbReference type="SUPFAM" id="SSF51430">
    <property type="entry name" value="NAD(P)-linked oxidoreductase"/>
    <property type="match status" value="1"/>
</dbReference>
<evidence type="ECO:0000256" key="1">
    <source>
        <dbReference type="ARBA" id="ARBA00007905"/>
    </source>
</evidence>
<dbReference type="FunFam" id="3.20.20.100:FF:000002">
    <property type="entry name" value="2,5-diketo-D-gluconic acid reductase A"/>
    <property type="match status" value="1"/>
</dbReference>
<reference evidence="9" key="1">
    <citation type="submission" date="2016-02" db="EMBL/GenBank/DDBJ databases">
        <title>Comparative genomics of biotechnologically important yeasts.</title>
        <authorList>
            <consortium name="DOE Joint Genome Institute"/>
            <person name="Riley R."/>
            <person name="Haridas S."/>
            <person name="Wolfe K.H."/>
            <person name="Lopes M.R."/>
            <person name="Hittinger C.T."/>
            <person name="Goker M."/>
            <person name="Salamov A."/>
            <person name="Wisecaver J."/>
            <person name="Long T.M."/>
            <person name="Aerts A.L."/>
            <person name="Barry K."/>
            <person name="Choi C."/>
            <person name="Clum A."/>
            <person name="Coughlan A.Y."/>
            <person name="Deshpande S."/>
            <person name="Douglass A.P."/>
            <person name="Hanson S.J."/>
            <person name="Klenk H.-P."/>
            <person name="Labutti K."/>
            <person name="Lapidus A."/>
            <person name="Lindquist E."/>
            <person name="Lipzen A."/>
            <person name="Meier-Kolthoff J.P."/>
            <person name="Ohm R.A."/>
            <person name="Otillar R.P."/>
            <person name="Pangilinan J."/>
            <person name="Peng Y."/>
            <person name="Rokas A."/>
            <person name="Rosa C.A."/>
            <person name="Scheuner C."/>
            <person name="Sibirny A.A."/>
            <person name="Slot J.C."/>
            <person name="Stielow J.B."/>
            <person name="Sun H."/>
            <person name="Kurtzman C.P."/>
            <person name="Blackwell M."/>
            <person name="Jeffries T.W."/>
            <person name="Grigoriev I.V."/>
        </authorList>
    </citation>
    <scope>NUCLEOTIDE SEQUENCE [LARGE SCALE GENOMIC DNA]</scope>
    <source>
        <strain evidence="9">NRRL Y-17796</strain>
    </source>
</reference>
<dbReference type="Pfam" id="PF00248">
    <property type="entry name" value="Aldo_ket_red"/>
    <property type="match status" value="1"/>
</dbReference>
<evidence type="ECO:0000256" key="4">
    <source>
        <dbReference type="PIRSR" id="PIRSR000097-1"/>
    </source>
</evidence>
<dbReference type="PROSITE" id="PS00798">
    <property type="entry name" value="ALDOKETO_REDUCTASE_1"/>
    <property type="match status" value="1"/>
</dbReference>
<organism evidence="8 9">
    <name type="scientific">Tortispora caseinolytica NRRL Y-17796</name>
    <dbReference type="NCBI Taxonomy" id="767744"/>
    <lineage>
        <taxon>Eukaryota</taxon>
        <taxon>Fungi</taxon>
        <taxon>Dikarya</taxon>
        <taxon>Ascomycota</taxon>
        <taxon>Saccharomycotina</taxon>
        <taxon>Trigonopsidomycetes</taxon>
        <taxon>Trigonopsidales</taxon>
        <taxon>Trigonopsidaceae</taxon>
        <taxon>Tortispora</taxon>
    </lineage>
</organism>
<feature type="domain" description="NADP-dependent oxidoreductase" evidence="7">
    <location>
        <begin position="23"/>
        <end position="299"/>
    </location>
</feature>
<name>A0A1E4TA02_9ASCO</name>
<proteinExistence type="inferred from homology"/>